<organism evidence="1 2">
    <name type="scientific">Blautia obeum</name>
    <dbReference type="NCBI Taxonomy" id="40520"/>
    <lineage>
        <taxon>Bacteria</taxon>
        <taxon>Bacillati</taxon>
        <taxon>Bacillota</taxon>
        <taxon>Clostridia</taxon>
        <taxon>Lachnospirales</taxon>
        <taxon>Lachnospiraceae</taxon>
        <taxon>Blautia</taxon>
    </lineage>
</organism>
<evidence type="ECO:0008006" key="3">
    <source>
        <dbReference type="Google" id="ProtNLM"/>
    </source>
</evidence>
<dbReference type="SUPFAM" id="SSF46785">
    <property type="entry name" value="Winged helix' DNA-binding domain"/>
    <property type="match status" value="1"/>
</dbReference>
<accession>A0A174KAG0</accession>
<proteinExistence type="predicted"/>
<evidence type="ECO:0000313" key="2">
    <source>
        <dbReference type="Proteomes" id="UP000095413"/>
    </source>
</evidence>
<dbReference type="InterPro" id="IPR036390">
    <property type="entry name" value="WH_DNA-bd_sf"/>
</dbReference>
<reference evidence="1 2" key="1">
    <citation type="submission" date="2015-09" db="EMBL/GenBank/DDBJ databases">
        <authorList>
            <consortium name="Pathogen Informatics"/>
        </authorList>
    </citation>
    <scope>NUCLEOTIDE SEQUENCE [LARGE SCALE GENOMIC DNA]</scope>
    <source>
        <strain evidence="1 2">2789STDY5834921</strain>
    </source>
</reference>
<name>A0A174KAG0_9FIRM</name>
<dbReference type="Proteomes" id="UP000095413">
    <property type="component" value="Unassembled WGS sequence"/>
</dbReference>
<gene>
    <name evidence="1" type="ORF">ERS852533_00200</name>
</gene>
<sequence>MLYIDFKGYKGDFTNKKMNEQIKSYIEKILGISVQFHHWKGELELPFYITERYDMRLAELDDIRCIFLSPKKKLNQIGSLKKQIRRIQMEESLPVVFVFDKMDCYHRDAFIHAHLPFIVVGIQLYLPFMGIYLQEKYIKEIKTSDTFQPFTQLLLFYWYYQQENCLYMNDMVKILGCSAMTVTRAFRQLEETGLFETGKTGVQKYLKGTEERNVILQQLEDALSTPVAETVFISKKELEEGTDISERFLSGNSALIHIGKDAEKEVPCYAVNKKTFHLSGSKELLNAETQAEVQLWKYDPSILAKNGFIDPLSLALSFQKPADTFLKND</sequence>
<dbReference type="EMBL" id="CZBA01000001">
    <property type="protein sequence ID" value="CUP06778.1"/>
    <property type="molecule type" value="Genomic_DNA"/>
</dbReference>
<dbReference type="AlphaFoldDB" id="A0A174KAG0"/>
<evidence type="ECO:0000313" key="1">
    <source>
        <dbReference type="EMBL" id="CUP06778.1"/>
    </source>
</evidence>
<protein>
    <recommendedName>
        <fullName evidence="3">MarR family transcriptional regulator</fullName>
    </recommendedName>
</protein>